<keyword evidence="2" id="KW-1015">Disulfide bond</keyword>
<comment type="similarity">
    <text evidence="4">Belongs to the peptidase S1 family. CLIP subfamily.</text>
</comment>
<dbReference type="Pfam" id="PF00089">
    <property type="entry name" value="Trypsin"/>
    <property type="match status" value="1"/>
</dbReference>
<dbReference type="PROSITE" id="PS00135">
    <property type="entry name" value="TRYPSIN_SER"/>
    <property type="match status" value="1"/>
</dbReference>
<dbReference type="InterPro" id="IPR043504">
    <property type="entry name" value="Peptidase_S1_PA_chymotrypsin"/>
</dbReference>
<sequence>MILSRLSESPGSSAADNILPGLAECGNSNVTLPRIVGGRNVNQGDWPWVAALGYDNGRGNVSFSCGAALISRRYVLTAAHCVDGQAGLRVVRLGEHDLSRTTDAVHEDFGIESRTMHENYDTNFSNDIALLRLDRDVVFKMYTSYTDQRSSNILRDVAVPVVEPASCVQSYARFQTVRVDERILCAGFAQGGRDACQGDSGGPLMSPVFNPGEQTKYYLVGVVSLGFRCAEPGYPGIYSKVSHFMPWILRNIN</sequence>
<comment type="caution">
    <text evidence="7">The sequence shown here is derived from an EMBL/GenBank/DDBJ whole genome shotgun (WGS) entry which is preliminary data.</text>
</comment>
<keyword evidence="1" id="KW-0732">Signal</keyword>
<organism evidence="7">
    <name type="scientific">Hyalella azteca</name>
    <name type="common">Amphipod</name>
    <dbReference type="NCBI Taxonomy" id="294128"/>
    <lineage>
        <taxon>Eukaryota</taxon>
        <taxon>Metazoa</taxon>
        <taxon>Ecdysozoa</taxon>
        <taxon>Arthropoda</taxon>
        <taxon>Crustacea</taxon>
        <taxon>Multicrustacea</taxon>
        <taxon>Malacostraca</taxon>
        <taxon>Eumalacostraca</taxon>
        <taxon>Peracarida</taxon>
        <taxon>Amphipoda</taxon>
        <taxon>Senticaudata</taxon>
        <taxon>Talitrida</taxon>
        <taxon>Talitroidea</taxon>
        <taxon>Hyalellidae</taxon>
        <taxon>Hyalella</taxon>
    </lineage>
</organism>
<evidence type="ECO:0000256" key="1">
    <source>
        <dbReference type="ARBA" id="ARBA00022729"/>
    </source>
</evidence>
<dbReference type="SUPFAM" id="SSF50494">
    <property type="entry name" value="Trypsin-like serine proteases"/>
    <property type="match status" value="1"/>
</dbReference>
<dbReference type="InterPro" id="IPR001314">
    <property type="entry name" value="Peptidase_S1A"/>
</dbReference>
<keyword evidence="3" id="KW-0325">Glycoprotein</keyword>
<keyword evidence="5" id="KW-0720">Serine protease</keyword>
<dbReference type="InterPro" id="IPR001254">
    <property type="entry name" value="Trypsin_dom"/>
</dbReference>
<reference evidence="7" key="2">
    <citation type="journal article" date="2018" name="Environ. Sci. Technol.">
        <title>The Toxicogenome of Hyalella azteca: A Model for Sediment Ecotoxicology and Evolutionary Toxicology.</title>
        <authorList>
            <person name="Poynton H.C."/>
            <person name="Hasenbein S."/>
            <person name="Benoit J.B."/>
            <person name="Sepulveda M.S."/>
            <person name="Poelchau M.F."/>
            <person name="Hughes D.S.T."/>
            <person name="Murali S.C."/>
            <person name="Chen S."/>
            <person name="Glastad K.M."/>
            <person name="Goodisman M.A.D."/>
            <person name="Werren J.H."/>
            <person name="Vineis J.H."/>
            <person name="Bowen J.L."/>
            <person name="Friedrich M."/>
            <person name="Jones J."/>
            <person name="Robertson H.M."/>
            <person name="Feyereisen R."/>
            <person name="Mechler-Hickson A."/>
            <person name="Mathers N."/>
            <person name="Lee C.E."/>
            <person name="Colbourne J.K."/>
            <person name="Biales A."/>
            <person name="Johnston J.S."/>
            <person name="Wellborn G.A."/>
            <person name="Rosendale A.J."/>
            <person name="Cridge A.G."/>
            <person name="Munoz-Torres M.C."/>
            <person name="Bain P.A."/>
            <person name="Manny A.R."/>
            <person name="Major K.M."/>
            <person name="Lambert F.N."/>
            <person name="Vulpe C.D."/>
            <person name="Tuck P."/>
            <person name="Blalock B.J."/>
            <person name="Lin Y.Y."/>
            <person name="Smith M.E."/>
            <person name="Ochoa-Acuna H."/>
            <person name="Chen M.M."/>
            <person name="Childers C.P."/>
            <person name="Qu J."/>
            <person name="Dugan S."/>
            <person name="Lee S.L."/>
            <person name="Chao H."/>
            <person name="Dinh H."/>
            <person name="Han Y."/>
            <person name="Doddapaneni H."/>
            <person name="Worley K.C."/>
            <person name="Muzny D.M."/>
            <person name="Gibbs R.A."/>
            <person name="Richards S."/>
        </authorList>
    </citation>
    <scope>NUCLEOTIDE SEQUENCE</scope>
    <source>
        <strain evidence="7">HAZT.00-mixed</strain>
        <tissue evidence="7">Whole organism</tissue>
    </source>
</reference>
<dbReference type="PRINTS" id="PR00722">
    <property type="entry name" value="CHYMOTRYPSIN"/>
</dbReference>
<reference evidence="7" key="3">
    <citation type="submission" date="2019-06" db="EMBL/GenBank/DDBJ databases">
        <authorList>
            <person name="Poynton C."/>
            <person name="Hasenbein S."/>
            <person name="Benoit J.B."/>
            <person name="Sepulveda M.S."/>
            <person name="Poelchau M.F."/>
            <person name="Murali S.C."/>
            <person name="Chen S."/>
            <person name="Glastad K.M."/>
            <person name="Werren J.H."/>
            <person name="Vineis J.H."/>
            <person name="Bowen J.L."/>
            <person name="Friedrich M."/>
            <person name="Jones J."/>
            <person name="Robertson H.M."/>
            <person name="Feyereisen R."/>
            <person name="Mechler-Hickson A."/>
            <person name="Mathers N."/>
            <person name="Lee C.E."/>
            <person name="Colbourne J.K."/>
            <person name="Biales A."/>
            <person name="Johnston J.S."/>
            <person name="Wellborn G.A."/>
            <person name="Rosendale A.J."/>
            <person name="Cridge A.G."/>
            <person name="Munoz-Torres M.C."/>
            <person name="Bain P.A."/>
            <person name="Manny A.R."/>
            <person name="Major K.M."/>
            <person name="Lambert F.N."/>
            <person name="Vulpe C.D."/>
            <person name="Tuck P."/>
            <person name="Blalock B.J."/>
            <person name="Lin Y.-Y."/>
            <person name="Smith M.E."/>
            <person name="Ochoa-Acuna H."/>
            <person name="Chen M.-J.M."/>
            <person name="Childers C.P."/>
            <person name="Qu J."/>
            <person name="Dugan S."/>
            <person name="Lee S.L."/>
            <person name="Chao H."/>
            <person name="Dinh H."/>
            <person name="Han Y."/>
            <person name="Doddapaneni H."/>
            <person name="Worley K.C."/>
            <person name="Muzny D.M."/>
            <person name="Gibbs R.A."/>
            <person name="Richards S."/>
        </authorList>
    </citation>
    <scope>NUCLEOTIDE SEQUENCE</scope>
    <source>
        <strain evidence="7">HAZT.00-mixed</strain>
        <tissue evidence="7">Whole organism</tissue>
    </source>
</reference>
<dbReference type="PANTHER" id="PTHR24252:SF7">
    <property type="entry name" value="HYALIN"/>
    <property type="match status" value="1"/>
</dbReference>
<dbReference type="PROSITE" id="PS00134">
    <property type="entry name" value="TRYPSIN_HIS"/>
    <property type="match status" value="1"/>
</dbReference>
<evidence type="ECO:0000259" key="6">
    <source>
        <dbReference type="PROSITE" id="PS50240"/>
    </source>
</evidence>
<gene>
    <name evidence="7" type="ORF">HAZT_HAZT001613</name>
</gene>
<dbReference type="SMART" id="SM00020">
    <property type="entry name" value="Tryp_SPc"/>
    <property type="match status" value="1"/>
</dbReference>
<evidence type="ECO:0000256" key="4">
    <source>
        <dbReference type="ARBA" id="ARBA00024195"/>
    </source>
</evidence>
<evidence type="ECO:0000256" key="3">
    <source>
        <dbReference type="ARBA" id="ARBA00023180"/>
    </source>
</evidence>
<evidence type="ECO:0000313" key="7">
    <source>
        <dbReference type="EMBL" id="KAA0197334.1"/>
    </source>
</evidence>
<dbReference type="AlphaFoldDB" id="A0A6A0H2J4"/>
<keyword evidence="5" id="KW-0378">Hydrolase</keyword>
<evidence type="ECO:0000256" key="5">
    <source>
        <dbReference type="RuleBase" id="RU363034"/>
    </source>
</evidence>
<dbReference type="Gene3D" id="2.40.10.10">
    <property type="entry name" value="Trypsin-like serine proteases"/>
    <property type="match status" value="2"/>
</dbReference>
<dbReference type="CDD" id="cd00190">
    <property type="entry name" value="Tryp_SPc"/>
    <property type="match status" value="1"/>
</dbReference>
<evidence type="ECO:0000256" key="2">
    <source>
        <dbReference type="ARBA" id="ARBA00023157"/>
    </source>
</evidence>
<dbReference type="PROSITE" id="PS50240">
    <property type="entry name" value="TRYPSIN_DOM"/>
    <property type="match status" value="1"/>
</dbReference>
<name>A0A6A0H2J4_HYAAZ</name>
<protein>
    <recommendedName>
        <fullName evidence="6">Peptidase S1 domain-containing protein</fullName>
    </recommendedName>
</protein>
<dbReference type="InterPro" id="IPR033116">
    <property type="entry name" value="TRYPSIN_SER"/>
</dbReference>
<dbReference type="InterPro" id="IPR009003">
    <property type="entry name" value="Peptidase_S1_PA"/>
</dbReference>
<dbReference type="GO" id="GO:0006508">
    <property type="term" value="P:proteolysis"/>
    <property type="evidence" value="ECO:0007669"/>
    <property type="project" value="UniProtKB-KW"/>
</dbReference>
<feature type="domain" description="Peptidase S1" evidence="6">
    <location>
        <begin position="35"/>
        <end position="253"/>
    </location>
</feature>
<dbReference type="Proteomes" id="UP000711488">
    <property type="component" value="Unassembled WGS sequence"/>
</dbReference>
<keyword evidence="5" id="KW-0645">Protease</keyword>
<proteinExistence type="inferred from homology"/>
<dbReference type="FunFam" id="2.40.10.10:FF:000028">
    <property type="entry name" value="Serine protease easter"/>
    <property type="match status" value="1"/>
</dbReference>
<dbReference type="GO" id="GO:0004252">
    <property type="term" value="F:serine-type endopeptidase activity"/>
    <property type="evidence" value="ECO:0007669"/>
    <property type="project" value="InterPro"/>
</dbReference>
<reference evidence="7" key="1">
    <citation type="submission" date="2014-08" db="EMBL/GenBank/DDBJ databases">
        <authorList>
            <person name="Murali S."/>
            <person name="Richards S."/>
            <person name="Bandaranaike D."/>
            <person name="Bellair M."/>
            <person name="Blankenburg K."/>
            <person name="Chao H."/>
            <person name="Dinh H."/>
            <person name="Doddapaneni H."/>
            <person name="Dugan-Rocha S."/>
            <person name="Elkadiri S."/>
            <person name="Gnanaolivu R."/>
            <person name="Hughes D."/>
            <person name="Lee S."/>
            <person name="Li M."/>
            <person name="Ming W."/>
            <person name="Munidasa M."/>
            <person name="Muniz J."/>
            <person name="Nguyen L."/>
            <person name="Osuji N."/>
            <person name="Pu L.-L."/>
            <person name="Puazo M."/>
            <person name="Skinner E."/>
            <person name="Qu C."/>
            <person name="Quiroz J."/>
            <person name="Raj R."/>
            <person name="Weissenberger G."/>
            <person name="Xin Y."/>
            <person name="Zou X."/>
            <person name="Han Y."/>
            <person name="Worley K."/>
            <person name="Muzny D."/>
            <person name="Gibbs R."/>
        </authorList>
    </citation>
    <scope>NUCLEOTIDE SEQUENCE</scope>
    <source>
        <strain evidence="7">HAZT.00-mixed</strain>
        <tissue evidence="7">Whole organism</tissue>
    </source>
</reference>
<dbReference type="PANTHER" id="PTHR24252">
    <property type="entry name" value="ACROSIN-RELATED"/>
    <property type="match status" value="1"/>
</dbReference>
<accession>A0A6A0H2J4</accession>
<dbReference type="OrthoDB" id="425190at2759"/>
<dbReference type="EMBL" id="JQDR03008314">
    <property type="protein sequence ID" value="KAA0197334.1"/>
    <property type="molecule type" value="Genomic_DNA"/>
</dbReference>
<dbReference type="InterPro" id="IPR018114">
    <property type="entry name" value="TRYPSIN_HIS"/>
</dbReference>